<evidence type="ECO:0000313" key="4">
    <source>
        <dbReference type="EMBL" id="OGM60447.1"/>
    </source>
</evidence>
<dbReference type="InterPro" id="IPR045584">
    <property type="entry name" value="Pilin-like"/>
</dbReference>
<dbReference type="GO" id="GO:0015628">
    <property type="term" value="P:protein secretion by the type II secretion system"/>
    <property type="evidence" value="ECO:0007669"/>
    <property type="project" value="InterPro"/>
</dbReference>
<dbReference type="Pfam" id="PF07963">
    <property type="entry name" value="N_methyl"/>
    <property type="match status" value="1"/>
</dbReference>
<dbReference type="STRING" id="1802517.A2892_00235"/>
<dbReference type="PRINTS" id="PR00813">
    <property type="entry name" value="BCTERIALGSPG"/>
</dbReference>
<feature type="domain" description="Type II secretion system protein GspG C-terminal" evidence="3">
    <location>
        <begin position="41"/>
        <end position="124"/>
    </location>
</feature>
<keyword evidence="2" id="KW-1133">Transmembrane helix</keyword>
<dbReference type="GO" id="GO:0015627">
    <property type="term" value="C:type II protein secretion system complex"/>
    <property type="evidence" value="ECO:0007669"/>
    <property type="project" value="InterPro"/>
</dbReference>
<dbReference type="InterPro" id="IPR012902">
    <property type="entry name" value="N_methyl_site"/>
</dbReference>
<sequence>MKKISNISYGFTLIELLIVISIIAVLTGISIFAMQNARRSGRDARRKADLETIRAALEIYKADCNQYPASLPAPGSQLQATCTGVTNIYLRSVPGDPSTLARYVYCPSGVPSTSYNLYSHLEDSSDTFTGCVTCDPTPCRYQLLSP</sequence>
<name>A0A1F8B8V2_9BACT</name>
<evidence type="ECO:0000256" key="1">
    <source>
        <dbReference type="ARBA" id="ARBA00022481"/>
    </source>
</evidence>
<keyword evidence="2" id="KW-0472">Membrane</keyword>
<keyword evidence="1" id="KW-0488">Methylation</keyword>
<keyword evidence="2" id="KW-0812">Transmembrane</keyword>
<evidence type="ECO:0000313" key="5">
    <source>
        <dbReference type="Proteomes" id="UP000176404"/>
    </source>
</evidence>
<dbReference type="PANTHER" id="PTHR30093">
    <property type="entry name" value="GENERAL SECRETION PATHWAY PROTEIN G"/>
    <property type="match status" value="1"/>
</dbReference>
<protein>
    <recommendedName>
        <fullName evidence="3">Type II secretion system protein GspG C-terminal domain-containing protein</fullName>
    </recommendedName>
</protein>
<evidence type="ECO:0000256" key="2">
    <source>
        <dbReference type="SAM" id="Phobius"/>
    </source>
</evidence>
<evidence type="ECO:0000259" key="3">
    <source>
        <dbReference type="Pfam" id="PF08334"/>
    </source>
</evidence>
<accession>A0A1F8B8V2</accession>
<dbReference type="Proteomes" id="UP000176404">
    <property type="component" value="Unassembled WGS sequence"/>
</dbReference>
<dbReference type="Gene3D" id="3.30.700.10">
    <property type="entry name" value="Glycoprotein, Type 4 Pilin"/>
    <property type="match status" value="1"/>
</dbReference>
<dbReference type="Pfam" id="PF08334">
    <property type="entry name" value="T2SSG"/>
    <property type="match status" value="1"/>
</dbReference>
<gene>
    <name evidence="4" type="ORF">A2892_00235</name>
</gene>
<dbReference type="InterPro" id="IPR013545">
    <property type="entry name" value="T2SS_protein-GspG_C"/>
</dbReference>
<dbReference type="NCBIfam" id="TIGR02532">
    <property type="entry name" value="IV_pilin_GFxxxE"/>
    <property type="match status" value="1"/>
</dbReference>
<dbReference type="AlphaFoldDB" id="A0A1F8B8V2"/>
<dbReference type="InterPro" id="IPR000983">
    <property type="entry name" value="Bac_GSPG_pilin"/>
</dbReference>
<feature type="transmembrane region" description="Helical" evidence="2">
    <location>
        <begin position="12"/>
        <end position="33"/>
    </location>
</feature>
<dbReference type="EMBL" id="MGHD01000004">
    <property type="protein sequence ID" value="OGM60447.1"/>
    <property type="molecule type" value="Genomic_DNA"/>
</dbReference>
<reference evidence="4 5" key="1">
    <citation type="journal article" date="2016" name="Nat. Commun.">
        <title>Thousands of microbial genomes shed light on interconnected biogeochemical processes in an aquifer system.</title>
        <authorList>
            <person name="Anantharaman K."/>
            <person name="Brown C.T."/>
            <person name="Hug L.A."/>
            <person name="Sharon I."/>
            <person name="Castelle C.J."/>
            <person name="Probst A.J."/>
            <person name="Thomas B.C."/>
            <person name="Singh A."/>
            <person name="Wilkins M.J."/>
            <person name="Karaoz U."/>
            <person name="Brodie E.L."/>
            <person name="Williams K.H."/>
            <person name="Hubbard S.S."/>
            <person name="Banfield J.F."/>
        </authorList>
    </citation>
    <scope>NUCLEOTIDE SEQUENCE [LARGE SCALE GENOMIC DNA]</scope>
</reference>
<dbReference type="SUPFAM" id="SSF54523">
    <property type="entry name" value="Pili subunits"/>
    <property type="match status" value="1"/>
</dbReference>
<comment type="caution">
    <text evidence="4">The sequence shown here is derived from an EMBL/GenBank/DDBJ whole genome shotgun (WGS) entry which is preliminary data.</text>
</comment>
<organism evidence="4 5">
    <name type="scientific">Candidatus Woesebacteria bacterium RIFCSPLOWO2_01_FULL_39_10b</name>
    <dbReference type="NCBI Taxonomy" id="1802517"/>
    <lineage>
        <taxon>Bacteria</taxon>
        <taxon>Candidatus Woeseibacteriota</taxon>
    </lineage>
</organism>
<proteinExistence type="predicted"/>